<dbReference type="Proteomes" id="UP001500642">
    <property type="component" value="Unassembled WGS sequence"/>
</dbReference>
<keyword evidence="3" id="KW-1185">Reference proteome</keyword>
<organism evidence="2 3">
    <name type="scientific">Brevibacterium pityocampae</name>
    <dbReference type="NCBI Taxonomy" id="506594"/>
    <lineage>
        <taxon>Bacteria</taxon>
        <taxon>Bacillati</taxon>
        <taxon>Actinomycetota</taxon>
        <taxon>Actinomycetes</taxon>
        <taxon>Micrococcales</taxon>
        <taxon>Brevibacteriaceae</taxon>
        <taxon>Brevibacterium</taxon>
    </lineage>
</organism>
<sequence length="190" mass="20655">MTTVVLFHSAVGLNDGIRLMARVLTDAGHTVHTPDYYDGHVFETPEPGIAYRDEVGFPELARRASALIEDLEGPLVFGGFSLGAAMAQSMGKRDPRAAGSLLFHAGGVPKPTSWQPHVPLEIHHSVGDPWIEQCAPQRLIRSAAESGAQTAHYVYPGSGHLFADPTNPEYDEASAALMWRRVLAFLDDLR</sequence>
<accession>A0ABP8J1V1</accession>
<evidence type="ECO:0000313" key="2">
    <source>
        <dbReference type="EMBL" id="GAA4383500.1"/>
    </source>
</evidence>
<dbReference type="EMBL" id="BAABGL010000002">
    <property type="protein sequence ID" value="GAA4383500.1"/>
    <property type="molecule type" value="Genomic_DNA"/>
</dbReference>
<dbReference type="InterPro" id="IPR029058">
    <property type="entry name" value="AB_hydrolase_fold"/>
</dbReference>
<feature type="domain" description="Dienelactone hydrolase" evidence="1">
    <location>
        <begin position="3"/>
        <end position="187"/>
    </location>
</feature>
<dbReference type="InterPro" id="IPR002925">
    <property type="entry name" value="Dienelactn_hydro"/>
</dbReference>
<dbReference type="Pfam" id="PF01738">
    <property type="entry name" value="DLH"/>
    <property type="match status" value="1"/>
</dbReference>
<dbReference type="SUPFAM" id="SSF53474">
    <property type="entry name" value="alpha/beta-Hydrolases"/>
    <property type="match status" value="1"/>
</dbReference>
<evidence type="ECO:0000313" key="3">
    <source>
        <dbReference type="Proteomes" id="UP001500642"/>
    </source>
</evidence>
<comment type="caution">
    <text evidence="2">The sequence shown here is derived from an EMBL/GenBank/DDBJ whole genome shotgun (WGS) entry which is preliminary data.</text>
</comment>
<gene>
    <name evidence="2" type="ORF">GCM10023167_03070</name>
</gene>
<dbReference type="Gene3D" id="3.40.50.1820">
    <property type="entry name" value="alpha/beta hydrolase"/>
    <property type="match status" value="1"/>
</dbReference>
<reference evidence="3" key="1">
    <citation type="journal article" date="2019" name="Int. J. Syst. Evol. Microbiol.">
        <title>The Global Catalogue of Microorganisms (GCM) 10K type strain sequencing project: providing services to taxonomists for standard genome sequencing and annotation.</title>
        <authorList>
            <consortium name="The Broad Institute Genomics Platform"/>
            <consortium name="The Broad Institute Genome Sequencing Center for Infectious Disease"/>
            <person name="Wu L."/>
            <person name="Ma J."/>
        </authorList>
    </citation>
    <scope>NUCLEOTIDE SEQUENCE [LARGE SCALE GENOMIC DNA]</scope>
    <source>
        <strain evidence="3">JCM 17808</strain>
    </source>
</reference>
<dbReference type="PANTHER" id="PTHR46623:SF6">
    <property type="entry name" value="ALPHA_BETA-HYDROLASES SUPERFAMILY PROTEIN"/>
    <property type="match status" value="1"/>
</dbReference>
<proteinExistence type="predicted"/>
<protein>
    <submittedName>
        <fullName evidence="2">Dienelactone hydrolase family protein</fullName>
    </submittedName>
</protein>
<evidence type="ECO:0000259" key="1">
    <source>
        <dbReference type="Pfam" id="PF01738"/>
    </source>
</evidence>
<name>A0ABP8J1V1_9MICO</name>
<keyword evidence="2" id="KW-0378">Hydrolase</keyword>
<dbReference type="GO" id="GO:0016787">
    <property type="term" value="F:hydrolase activity"/>
    <property type="evidence" value="ECO:0007669"/>
    <property type="project" value="UniProtKB-KW"/>
</dbReference>
<dbReference type="PANTHER" id="PTHR46623">
    <property type="entry name" value="CARBOXYMETHYLENEBUTENOLIDASE-RELATED"/>
    <property type="match status" value="1"/>
</dbReference>
<dbReference type="RefSeq" id="WP_345029282.1">
    <property type="nucleotide sequence ID" value="NZ_BAABGL010000002.1"/>
</dbReference>
<dbReference type="InterPro" id="IPR051049">
    <property type="entry name" value="Dienelactone_hydrolase-like"/>
</dbReference>